<dbReference type="InterPro" id="IPR032675">
    <property type="entry name" value="LRR_dom_sf"/>
</dbReference>
<evidence type="ECO:0000313" key="2">
    <source>
        <dbReference type="Proteomes" id="UP000467700"/>
    </source>
</evidence>
<comment type="caution">
    <text evidence="1">The sequence shown here is derived from an EMBL/GenBank/DDBJ whole genome shotgun (WGS) entry which is preliminary data.</text>
</comment>
<name>A0A8S0WC12_CYCAE</name>
<dbReference type="AlphaFoldDB" id="A0A8S0WC12"/>
<keyword evidence="2" id="KW-1185">Reference proteome</keyword>
<evidence type="ECO:0000313" key="1">
    <source>
        <dbReference type="EMBL" id="CAA7270348.1"/>
    </source>
</evidence>
<dbReference type="OrthoDB" id="3256662at2759"/>
<dbReference type="Gene3D" id="3.80.10.10">
    <property type="entry name" value="Ribonuclease Inhibitor"/>
    <property type="match status" value="1"/>
</dbReference>
<protein>
    <recommendedName>
        <fullName evidence="3">F-box domain-containing protein</fullName>
    </recommendedName>
</protein>
<sequence>MAKLEWSSPVRKAGDKLLPLIPNEIYLEILIYFQPVASESWSLDTLAPESSRHTDSRNLALVCRFFSSIMIPWLYEHLVFTKDTRREYSYLPLCRNILDGNETALLLAEHVKKCSVRSWKSHQGSDGDDWATKEMVSMYFDAMKNMKSLRALTLLDCAITPSMLKKLKDIPNLTGLTIDTCELVNNVQEKHLRNIRTLKLKSFSFHKLTPSDIAGVEQIFPYVDLDSLLELEATNTLFFDEMQLPSHPIPLESLDVDMVTNPTHVETLLCHTPFLKKLRLCIASRSTRNTKLKLLPDALPLLEEISAPLDALQIIPGRPISSITINNPLGRYYPTMGAAEVELFKQSTGVISYLKISLQFYLALPLADHFPNVQVLFVQIWNYDGPTNIPWPETPVDDILRYFINSRPCFPNLHSLELEINRATMFYEFFDLKTQYAWITEILLLKFPLLRRVQFSAYFFWTYSPNKNKWVPSIPDASVVVVALHAMRTGSEFVDYDRCIEAAVRKCEGIRLF</sequence>
<reference evidence="1 2" key="1">
    <citation type="submission" date="2020-01" db="EMBL/GenBank/DDBJ databases">
        <authorList>
            <person name="Gupta K D."/>
        </authorList>
    </citation>
    <scope>NUCLEOTIDE SEQUENCE [LARGE SCALE GENOMIC DNA]</scope>
</reference>
<proteinExistence type="predicted"/>
<gene>
    <name evidence="1" type="ORF">AAE3_LOCUS12812</name>
</gene>
<dbReference type="Proteomes" id="UP000467700">
    <property type="component" value="Unassembled WGS sequence"/>
</dbReference>
<accession>A0A8S0WC12</accession>
<organism evidence="1 2">
    <name type="scientific">Cyclocybe aegerita</name>
    <name type="common">Black poplar mushroom</name>
    <name type="synonym">Agrocybe aegerita</name>
    <dbReference type="NCBI Taxonomy" id="1973307"/>
    <lineage>
        <taxon>Eukaryota</taxon>
        <taxon>Fungi</taxon>
        <taxon>Dikarya</taxon>
        <taxon>Basidiomycota</taxon>
        <taxon>Agaricomycotina</taxon>
        <taxon>Agaricomycetes</taxon>
        <taxon>Agaricomycetidae</taxon>
        <taxon>Agaricales</taxon>
        <taxon>Agaricineae</taxon>
        <taxon>Bolbitiaceae</taxon>
        <taxon>Cyclocybe</taxon>
    </lineage>
</organism>
<evidence type="ECO:0008006" key="3">
    <source>
        <dbReference type="Google" id="ProtNLM"/>
    </source>
</evidence>
<dbReference type="EMBL" id="CACVBS010000090">
    <property type="protein sequence ID" value="CAA7270348.1"/>
    <property type="molecule type" value="Genomic_DNA"/>
</dbReference>
<dbReference type="SUPFAM" id="SSF52047">
    <property type="entry name" value="RNI-like"/>
    <property type="match status" value="1"/>
</dbReference>